<dbReference type="Proteomes" id="UP000238071">
    <property type="component" value="Unassembled WGS sequence"/>
</dbReference>
<accession>A0A2S6GSK7</accession>
<gene>
    <name evidence="2" type="ORF">B0F88_11267</name>
</gene>
<dbReference type="RefSeq" id="WP_181049913.1">
    <property type="nucleotide sequence ID" value="NZ_PTIY01000012.1"/>
</dbReference>
<name>A0A2S6GSK7_9GAMM</name>
<organism evidence="2 3">
    <name type="scientific">Methylobacter tundripaludum</name>
    <dbReference type="NCBI Taxonomy" id="173365"/>
    <lineage>
        <taxon>Bacteria</taxon>
        <taxon>Pseudomonadati</taxon>
        <taxon>Pseudomonadota</taxon>
        <taxon>Gammaproteobacteria</taxon>
        <taxon>Methylococcales</taxon>
        <taxon>Methylococcaceae</taxon>
        <taxon>Methylobacter</taxon>
    </lineage>
</organism>
<comment type="caution">
    <text evidence="2">The sequence shown here is derived from an EMBL/GenBank/DDBJ whole genome shotgun (WGS) entry which is preliminary data.</text>
</comment>
<sequence length="56" mass="6679">MTKTAFFPRLLVCILVLIILIILHVIPLPILEVLILFVMVFRPRWFKNLVDQIYNE</sequence>
<dbReference type="EMBL" id="PTIY01000012">
    <property type="protein sequence ID" value="PPK68235.1"/>
    <property type="molecule type" value="Genomic_DNA"/>
</dbReference>
<keyword evidence="3" id="KW-1185">Reference proteome</keyword>
<protein>
    <submittedName>
        <fullName evidence="2">Uncharacterized protein</fullName>
    </submittedName>
</protein>
<evidence type="ECO:0000313" key="2">
    <source>
        <dbReference type="EMBL" id="PPK68235.1"/>
    </source>
</evidence>
<keyword evidence="1" id="KW-0812">Transmembrane</keyword>
<proteinExistence type="predicted"/>
<evidence type="ECO:0000256" key="1">
    <source>
        <dbReference type="SAM" id="Phobius"/>
    </source>
</evidence>
<evidence type="ECO:0000313" key="3">
    <source>
        <dbReference type="Proteomes" id="UP000238071"/>
    </source>
</evidence>
<keyword evidence="1" id="KW-1133">Transmembrane helix</keyword>
<feature type="transmembrane region" description="Helical" evidence="1">
    <location>
        <begin position="6"/>
        <end position="39"/>
    </location>
</feature>
<keyword evidence="1" id="KW-0472">Membrane</keyword>
<reference evidence="2 3" key="1">
    <citation type="submission" date="2018-02" db="EMBL/GenBank/DDBJ databases">
        <title>Subsurface microbial communities from deep shales in Ohio and West Virginia, USA.</title>
        <authorList>
            <person name="Wrighton K."/>
        </authorList>
    </citation>
    <scope>NUCLEOTIDE SEQUENCE [LARGE SCALE GENOMIC DNA]</scope>
    <source>
        <strain evidence="2 3">OWC-G53F</strain>
    </source>
</reference>
<dbReference type="AlphaFoldDB" id="A0A2S6GSK7"/>